<dbReference type="Gene3D" id="3.60.10.10">
    <property type="entry name" value="Endonuclease/exonuclease/phosphatase"/>
    <property type="match status" value="1"/>
</dbReference>
<dbReference type="RefSeq" id="WP_338548661.1">
    <property type="nucleotide sequence ID" value="NZ_CP146069.1"/>
</dbReference>
<dbReference type="InterPro" id="IPR005135">
    <property type="entry name" value="Endo/exonuclease/phosphatase"/>
</dbReference>
<reference evidence="2 3" key="1">
    <citation type="submission" date="2023-10" db="EMBL/GenBank/DDBJ databases">
        <title>Roseovarius strain S88 nov., isolated from a marine algae.</title>
        <authorList>
            <person name="Lee M.W."/>
            <person name="Lee J.K."/>
            <person name="Kim J.M."/>
            <person name="Choi D.G."/>
            <person name="Baek J.H."/>
            <person name="Bayburt H."/>
            <person name="Jung J.J."/>
            <person name="Han D.M."/>
            <person name="Jeon C.O."/>
        </authorList>
    </citation>
    <scope>NUCLEOTIDE SEQUENCE [LARGE SCALE GENOMIC DNA]</scope>
    <source>
        <strain evidence="2 3">S88</strain>
    </source>
</reference>
<protein>
    <submittedName>
        <fullName evidence="2">Endonuclease/exonuclease/phosphatase family protein</fullName>
    </submittedName>
</protein>
<keyword evidence="3" id="KW-1185">Reference proteome</keyword>
<dbReference type="InterPro" id="IPR036691">
    <property type="entry name" value="Endo/exonu/phosph_ase_sf"/>
</dbReference>
<dbReference type="PANTHER" id="PTHR42834:SF1">
    <property type="entry name" value="ENDONUCLEASE_EXONUCLEASE_PHOSPHATASE FAMILY PROTEIN (AFU_ORTHOLOGUE AFUA_3G09210)"/>
    <property type="match status" value="1"/>
</dbReference>
<keyword evidence="2" id="KW-0378">Hydrolase</keyword>
<accession>A0ABZ2HEW1</accession>
<sequence length="406" mass="46138">MTDFTIASFNVKNLIGAEKEYYQFQTYSPEEYAWKKDWLADQLLTLDADIVGFQEIFEEDALRDVIEETSRRAHALNDASIPDKSKRYHRKAIFRKLAVTPYDDASLAFAPNAADTGEAGRRRPGVAILSRLGFDGRPEVLQDLDKPLHIPFKTLRGMEGDKDAGHYTLRRLSRPILKARIPVDGQSVTVFNCHLKSKLGEHIRPEGADFAPEENLTDYDPVGRALGSLRSALRRMAEAWVLRREIVAELKAGHPVMVLGDFNDGEHAVSTEIITGETPFKNYAWMLRHDAKEYSDRYSEEESKQITKDIEAVRLHSAEKLFVRKSLRDMVYTSAFGGVYESIDQIFMSRHFQPDNPDREGEMGYFSVFNDHLTDGSHPEAPYNKLASDHGQIMAHVRMRGAKNKS</sequence>
<name>A0ABZ2HEW1_9RHOB</name>
<organism evidence="2 3">
    <name type="scientific">Roseovarius phycicola</name>
    <dbReference type="NCBI Taxonomy" id="3080976"/>
    <lineage>
        <taxon>Bacteria</taxon>
        <taxon>Pseudomonadati</taxon>
        <taxon>Pseudomonadota</taxon>
        <taxon>Alphaproteobacteria</taxon>
        <taxon>Rhodobacterales</taxon>
        <taxon>Roseobacteraceae</taxon>
        <taxon>Roseovarius</taxon>
    </lineage>
</organism>
<evidence type="ECO:0000313" key="2">
    <source>
        <dbReference type="EMBL" id="WWR45748.1"/>
    </source>
</evidence>
<evidence type="ECO:0000259" key="1">
    <source>
        <dbReference type="Pfam" id="PF03372"/>
    </source>
</evidence>
<dbReference type="Pfam" id="PF03372">
    <property type="entry name" value="Exo_endo_phos"/>
    <property type="match status" value="1"/>
</dbReference>
<dbReference type="GO" id="GO:0004519">
    <property type="term" value="F:endonuclease activity"/>
    <property type="evidence" value="ECO:0007669"/>
    <property type="project" value="UniProtKB-KW"/>
</dbReference>
<dbReference type="EMBL" id="CP146069">
    <property type="protein sequence ID" value="WWR45748.1"/>
    <property type="molecule type" value="Genomic_DNA"/>
</dbReference>
<evidence type="ECO:0000313" key="3">
    <source>
        <dbReference type="Proteomes" id="UP001364156"/>
    </source>
</evidence>
<gene>
    <name evidence="2" type="ORF">RZ517_13250</name>
</gene>
<feature type="domain" description="Endonuclease/exonuclease/phosphatase" evidence="1">
    <location>
        <begin position="38"/>
        <end position="354"/>
    </location>
</feature>
<keyword evidence="2" id="KW-0255">Endonuclease</keyword>
<dbReference type="SUPFAM" id="SSF56219">
    <property type="entry name" value="DNase I-like"/>
    <property type="match status" value="1"/>
</dbReference>
<keyword evidence="2" id="KW-0540">Nuclease</keyword>
<dbReference type="PANTHER" id="PTHR42834">
    <property type="entry name" value="ENDONUCLEASE/EXONUCLEASE/PHOSPHATASE FAMILY PROTEIN (AFU_ORTHOLOGUE AFUA_3G09210)"/>
    <property type="match status" value="1"/>
</dbReference>
<proteinExistence type="predicted"/>
<dbReference type="Proteomes" id="UP001364156">
    <property type="component" value="Chromosome"/>
</dbReference>